<dbReference type="RefSeq" id="WP_097140976.1">
    <property type="nucleotide sequence ID" value="NZ_OBQD01000010.1"/>
</dbReference>
<protein>
    <submittedName>
        <fullName evidence="2">Predicted secreted Zn-dependent protease</fullName>
    </submittedName>
</protein>
<accession>A0A285UMS5</accession>
<name>A0A285UMS5_9HYPH</name>
<evidence type="ECO:0000313" key="3">
    <source>
        <dbReference type="Proteomes" id="UP000219167"/>
    </source>
</evidence>
<proteinExistence type="predicted"/>
<evidence type="ECO:0000313" key="2">
    <source>
        <dbReference type="EMBL" id="SOC42698.1"/>
    </source>
</evidence>
<feature type="chain" id="PRO_5012560857" evidence="1">
    <location>
        <begin position="27"/>
        <end position="205"/>
    </location>
</feature>
<reference evidence="2 3" key="1">
    <citation type="submission" date="2017-08" db="EMBL/GenBank/DDBJ databases">
        <authorList>
            <person name="de Groot N.N."/>
        </authorList>
    </citation>
    <scope>NUCLEOTIDE SEQUENCE [LARGE SCALE GENOMIC DNA]</scope>
    <source>
        <strain evidence="2 3">JC85</strain>
    </source>
</reference>
<keyword evidence="2" id="KW-0645">Protease</keyword>
<dbReference type="InterPro" id="IPR010321">
    <property type="entry name" value="DUF922"/>
</dbReference>
<dbReference type="OrthoDB" id="7888967at2"/>
<dbReference type="Proteomes" id="UP000219167">
    <property type="component" value="Unassembled WGS sequence"/>
</dbReference>
<organism evidence="2 3">
    <name type="scientific">Rhizobium subbaraonis</name>
    <dbReference type="NCBI Taxonomy" id="908946"/>
    <lineage>
        <taxon>Bacteria</taxon>
        <taxon>Pseudomonadati</taxon>
        <taxon>Pseudomonadota</taxon>
        <taxon>Alphaproteobacteria</taxon>
        <taxon>Hyphomicrobiales</taxon>
        <taxon>Rhizobiaceae</taxon>
        <taxon>Rhizobium/Agrobacterium group</taxon>
        <taxon>Rhizobium</taxon>
    </lineage>
</organism>
<dbReference type="EMBL" id="OBQD01000010">
    <property type="protein sequence ID" value="SOC42698.1"/>
    <property type="molecule type" value="Genomic_DNA"/>
</dbReference>
<dbReference type="PIRSF" id="PIRSF010521">
    <property type="entry name" value="DUF922_bac"/>
    <property type="match status" value="1"/>
</dbReference>
<dbReference type="Pfam" id="PF06037">
    <property type="entry name" value="DUF922"/>
    <property type="match status" value="1"/>
</dbReference>
<feature type="signal peptide" evidence="1">
    <location>
        <begin position="1"/>
        <end position="26"/>
    </location>
</feature>
<keyword evidence="2" id="KW-0378">Hydrolase</keyword>
<gene>
    <name evidence="2" type="ORF">SAMN05892877_110118</name>
</gene>
<keyword evidence="3" id="KW-1185">Reference proteome</keyword>
<dbReference type="GO" id="GO:0008233">
    <property type="term" value="F:peptidase activity"/>
    <property type="evidence" value="ECO:0007669"/>
    <property type="project" value="UniProtKB-KW"/>
</dbReference>
<dbReference type="GO" id="GO:0006508">
    <property type="term" value="P:proteolysis"/>
    <property type="evidence" value="ECO:0007669"/>
    <property type="project" value="UniProtKB-KW"/>
</dbReference>
<dbReference type="AlphaFoldDB" id="A0A285UMS5"/>
<keyword evidence="1" id="KW-0732">Signal</keyword>
<sequence length="205" mass="23149">MQSIAKKLRPLLVLASLTAAATPSHGDTITNKTFSYFSVGGRTAAELDDELSKRGPKMKNTGSRHPGATRIRFGGSVTYVKRGGKCYVGDTKVTLTTNIILPRWKHRRSASKSLGLIWDTLSSDIKRHEERHAEIARNHARDLERSLKALRPERDCTKLQAKVDRITAAAVEAHDKDQARFDRVEAHNFNERMLRLLTHRLERTQ</sequence>
<evidence type="ECO:0000256" key="1">
    <source>
        <dbReference type="SAM" id="SignalP"/>
    </source>
</evidence>